<dbReference type="STRING" id="1306953.J121_1915"/>
<organism evidence="3 4">
    <name type="scientific">Qipengyuania citrea LAMA 915</name>
    <dbReference type="NCBI Taxonomy" id="1306953"/>
    <lineage>
        <taxon>Bacteria</taxon>
        <taxon>Pseudomonadati</taxon>
        <taxon>Pseudomonadota</taxon>
        <taxon>Alphaproteobacteria</taxon>
        <taxon>Sphingomonadales</taxon>
        <taxon>Erythrobacteraceae</taxon>
        <taxon>Qipengyuania</taxon>
    </lineage>
</organism>
<dbReference type="Gene3D" id="3.50.50.60">
    <property type="entry name" value="FAD/NAD(P)-binding domain"/>
    <property type="match status" value="1"/>
</dbReference>
<dbReference type="Proteomes" id="UP000037446">
    <property type="component" value="Unassembled WGS sequence"/>
</dbReference>
<dbReference type="Gene3D" id="3.30.9.10">
    <property type="entry name" value="D-Amino Acid Oxidase, subunit A, domain 2"/>
    <property type="match status" value="1"/>
</dbReference>
<sequence length="371" mass="39210">MEQVDFLVVGAGIAGLSAAARLARHGTTQVVEAEAAPGVHSSGRSAAFAHFDMDAWLVRALTAASMPLLAEPGATPHPALFIALEGQEAALDRLEANYRAWEPRVERLTPAEARAFTPVLREGDGGISGALLDRHARKLDAHAMLEAHRKELLARGGKLANGDPVERLARAGERWTADTPGASYSARVVVNAAGAWADPVAALGGIAPLGITPLRRTVITFDTEHAVRDWPFTKTVGPGFYLEPEGNGRLLASPMDEGPSAPCDAQPEEEDVALAAWNVEQATTLTIRQLASKWAGLRNFAPDRLPVAGFDRQAPGFFWLAGQGGFGLQTSPAMALAVEAAATGGPWPEELRAVGVTRAMLAVERLRTPPA</sequence>
<gene>
    <name evidence="3" type="ORF">J121_1915</name>
</gene>
<dbReference type="InterPro" id="IPR006076">
    <property type="entry name" value="FAD-dep_OxRdtase"/>
</dbReference>
<dbReference type="PANTHER" id="PTHR13847">
    <property type="entry name" value="SARCOSINE DEHYDROGENASE-RELATED"/>
    <property type="match status" value="1"/>
</dbReference>
<keyword evidence="1" id="KW-0560">Oxidoreductase</keyword>
<reference evidence="3" key="1">
    <citation type="submission" date="2015-02" db="EMBL/GenBank/DDBJ databases">
        <authorList>
            <person name="Chooi Y.-H."/>
        </authorList>
    </citation>
    <scope>NUCLEOTIDE SEQUENCE [LARGE SCALE GENOMIC DNA]</scope>
    <source>
        <strain evidence="3">LAMA 915</strain>
    </source>
</reference>
<dbReference type="GO" id="GO:0016491">
    <property type="term" value="F:oxidoreductase activity"/>
    <property type="evidence" value="ECO:0007669"/>
    <property type="project" value="UniProtKB-KW"/>
</dbReference>
<dbReference type="SUPFAM" id="SSF51905">
    <property type="entry name" value="FAD/NAD(P)-binding domain"/>
    <property type="match status" value="1"/>
</dbReference>
<dbReference type="Pfam" id="PF01266">
    <property type="entry name" value="DAO"/>
    <property type="match status" value="1"/>
</dbReference>
<accession>A0A0L1KHJ2</accession>
<evidence type="ECO:0000259" key="2">
    <source>
        <dbReference type="Pfam" id="PF01266"/>
    </source>
</evidence>
<comment type="caution">
    <text evidence="3">The sequence shown here is derived from an EMBL/GenBank/DDBJ whole genome shotgun (WGS) entry which is preliminary data.</text>
</comment>
<dbReference type="RefSeq" id="WP_050599252.1">
    <property type="nucleotide sequence ID" value="NZ_JYNE01000013.1"/>
</dbReference>
<evidence type="ECO:0000313" key="4">
    <source>
        <dbReference type="Proteomes" id="UP000037446"/>
    </source>
</evidence>
<dbReference type="AlphaFoldDB" id="A0A0L1KHJ2"/>
<evidence type="ECO:0000313" key="3">
    <source>
        <dbReference type="EMBL" id="KNH03327.1"/>
    </source>
</evidence>
<dbReference type="PANTHER" id="PTHR13847:SF287">
    <property type="entry name" value="FAD-DEPENDENT OXIDOREDUCTASE DOMAIN-CONTAINING PROTEIN 1"/>
    <property type="match status" value="1"/>
</dbReference>
<evidence type="ECO:0000256" key="1">
    <source>
        <dbReference type="ARBA" id="ARBA00023002"/>
    </source>
</evidence>
<proteinExistence type="predicted"/>
<dbReference type="EMBL" id="JYNE01000013">
    <property type="protein sequence ID" value="KNH03327.1"/>
    <property type="molecule type" value="Genomic_DNA"/>
</dbReference>
<feature type="domain" description="FAD dependent oxidoreductase" evidence="2">
    <location>
        <begin position="5"/>
        <end position="338"/>
    </location>
</feature>
<name>A0A0L1KHJ2_9SPHN</name>
<dbReference type="GO" id="GO:0005737">
    <property type="term" value="C:cytoplasm"/>
    <property type="evidence" value="ECO:0007669"/>
    <property type="project" value="TreeGrafter"/>
</dbReference>
<dbReference type="InterPro" id="IPR036188">
    <property type="entry name" value="FAD/NAD-bd_sf"/>
</dbReference>
<dbReference type="PATRIC" id="fig|1306953.7.peg.1969"/>
<protein>
    <submittedName>
        <fullName evidence="3">Glycine/D-amino acid oxidases (Deaminating)</fullName>
    </submittedName>
</protein>